<protein>
    <recommendedName>
        <fullName evidence="4">dipeptidyl-peptidase IV</fullName>
        <ecNumber evidence="4">3.4.14.5</ecNumber>
    </recommendedName>
    <alternativeName>
        <fullName evidence="13">Dipeptidyl peptidase IV</fullName>
    </alternativeName>
</protein>
<keyword evidence="5" id="KW-0031">Aminopeptidase</keyword>
<evidence type="ECO:0000256" key="13">
    <source>
        <dbReference type="ARBA" id="ARBA00030567"/>
    </source>
</evidence>
<evidence type="ECO:0000256" key="12">
    <source>
        <dbReference type="ARBA" id="ARBA00023180"/>
    </source>
</evidence>
<keyword evidence="10" id="KW-0720">Serine protease</keyword>
<dbReference type="OrthoDB" id="16520at2759"/>
<evidence type="ECO:0000256" key="6">
    <source>
        <dbReference type="ARBA" id="ARBA00022525"/>
    </source>
</evidence>
<dbReference type="GO" id="GO:0008239">
    <property type="term" value="F:dipeptidyl-peptidase activity"/>
    <property type="evidence" value="ECO:0007669"/>
    <property type="project" value="UniProtKB-EC"/>
</dbReference>
<keyword evidence="12" id="KW-0325">Glycoprotein</keyword>
<evidence type="ECO:0000256" key="1">
    <source>
        <dbReference type="ARBA" id="ARBA00001257"/>
    </source>
</evidence>
<dbReference type="FunFam" id="3.40.50.1820:FF:000003">
    <property type="entry name" value="Dipeptidyl peptidase 4"/>
    <property type="match status" value="1"/>
</dbReference>
<dbReference type="SUPFAM" id="SSF82171">
    <property type="entry name" value="DPP6 N-terminal domain-like"/>
    <property type="match status" value="1"/>
</dbReference>
<evidence type="ECO:0000256" key="4">
    <source>
        <dbReference type="ARBA" id="ARBA00012062"/>
    </source>
</evidence>
<evidence type="ECO:0000256" key="8">
    <source>
        <dbReference type="ARBA" id="ARBA00022729"/>
    </source>
</evidence>
<dbReference type="EMBL" id="ML996106">
    <property type="protein sequence ID" value="KAF2738967.1"/>
    <property type="molecule type" value="Genomic_DNA"/>
</dbReference>
<organism evidence="18 19">
    <name type="scientific">Polyplosphaeria fusca</name>
    <dbReference type="NCBI Taxonomy" id="682080"/>
    <lineage>
        <taxon>Eukaryota</taxon>
        <taxon>Fungi</taxon>
        <taxon>Dikarya</taxon>
        <taxon>Ascomycota</taxon>
        <taxon>Pezizomycotina</taxon>
        <taxon>Dothideomycetes</taxon>
        <taxon>Pleosporomycetidae</taxon>
        <taxon>Pleosporales</taxon>
        <taxon>Tetraplosphaeriaceae</taxon>
        <taxon>Polyplosphaeria</taxon>
    </lineage>
</organism>
<comment type="function">
    <text evidence="14">Extracellular dipeptidyl-peptidase which removes N-terminal dipeptides sequentially from polypeptides having unsubstituted N-termini provided that the penultimate residue is proline. Contributes to pathogenicity.</text>
</comment>
<reference evidence="18" key="1">
    <citation type="journal article" date="2020" name="Stud. Mycol.">
        <title>101 Dothideomycetes genomes: a test case for predicting lifestyles and emergence of pathogens.</title>
        <authorList>
            <person name="Haridas S."/>
            <person name="Albert R."/>
            <person name="Binder M."/>
            <person name="Bloem J."/>
            <person name="Labutti K."/>
            <person name="Salamov A."/>
            <person name="Andreopoulos B."/>
            <person name="Baker S."/>
            <person name="Barry K."/>
            <person name="Bills G."/>
            <person name="Bluhm B."/>
            <person name="Cannon C."/>
            <person name="Castanera R."/>
            <person name="Culley D."/>
            <person name="Daum C."/>
            <person name="Ezra D."/>
            <person name="Gonzalez J."/>
            <person name="Henrissat B."/>
            <person name="Kuo A."/>
            <person name="Liang C."/>
            <person name="Lipzen A."/>
            <person name="Lutzoni F."/>
            <person name="Magnuson J."/>
            <person name="Mondo S."/>
            <person name="Nolan M."/>
            <person name="Ohm R."/>
            <person name="Pangilinan J."/>
            <person name="Park H.-J."/>
            <person name="Ramirez L."/>
            <person name="Alfaro M."/>
            <person name="Sun H."/>
            <person name="Tritt A."/>
            <person name="Yoshinaga Y."/>
            <person name="Zwiers L.-H."/>
            <person name="Turgeon B."/>
            <person name="Goodwin S."/>
            <person name="Spatafora J."/>
            <person name="Crous P."/>
            <person name="Grigoriev I."/>
        </authorList>
    </citation>
    <scope>NUCLEOTIDE SEQUENCE</scope>
    <source>
        <strain evidence="18">CBS 125425</strain>
    </source>
</reference>
<keyword evidence="8 15" id="KW-0732">Signal</keyword>
<dbReference type="EC" id="3.4.14.5" evidence="4"/>
<dbReference type="PROSITE" id="PS00708">
    <property type="entry name" value="PRO_ENDOPEP_SER"/>
    <property type="match status" value="1"/>
</dbReference>
<keyword evidence="11" id="KW-0843">Virulence</keyword>
<name>A0A9P4R943_9PLEO</name>
<dbReference type="InterPro" id="IPR001375">
    <property type="entry name" value="Peptidase_S9_cat"/>
</dbReference>
<evidence type="ECO:0000259" key="16">
    <source>
        <dbReference type="Pfam" id="PF00326"/>
    </source>
</evidence>
<dbReference type="Proteomes" id="UP000799444">
    <property type="component" value="Unassembled WGS sequence"/>
</dbReference>
<keyword evidence="6" id="KW-0964">Secreted</keyword>
<comment type="similarity">
    <text evidence="3">Belongs to the peptidase S9B family.</text>
</comment>
<feature type="chain" id="PRO_5040393582" description="dipeptidyl-peptidase IV" evidence="15">
    <location>
        <begin position="18"/>
        <end position="781"/>
    </location>
</feature>
<dbReference type="InterPro" id="IPR029058">
    <property type="entry name" value="AB_hydrolase_fold"/>
</dbReference>
<keyword evidence="19" id="KW-1185">Reference proteome</keyword>
<evidence type="ECO:0000256" key="10">
    <source>
        <dbReference type="ARBA" id="ARBA00022825"/>
    </source>
</evidence>
<evidence type="ECO:0000256" key="5">
    <source>
        <dbReference type="ARBA" id="ARBA00022438"/>
    </source>
</evidence>
<keyword evidence="7" id="KW-0645">Protease</keyword>
<evidence type="ECO:0000256" key="11">
    <source>
        <dbReference type="ARBA" id="ARBA00023026"/>
    </source>
</evidence>
<evidence type="ECO:0000256" key="3">
    <source>
        <dbReference type="ARBA" id="ARBA00006150"/>
    </source>
</evidence>
<keyword evidence="9" id="KW-0378">Hydrolase</keyword>
<dbReference type="GO" id="GO:0004252">
    <property type="term" value="F:serine-type endopeptidase activity"/>
    <property type="evidence" value="ECO:0007669"/>
    <property type="project" value="InterPro"/>
</dbReference>
<evidence type="ECO:0000313" key="19">
    <source>
        <dbReference type="Proteomes" id="UP000799444"/>
    </source>
</evidence>
<gene>
    <name evidence="18" type="ORF">EJ04DRAFT_427705</name>
</gene>
<feature type="domain" description="Dipeptidylpeptidase IV N-terminal" evidence="17">
    <location>
        <begin position="103"/>
        <end position="467"/>
    </location>
</feature>
<comment type="caution">
    <text evidence="18">The sequence shown here is derived from an EMBL/GenBank/DDBJ whole genome shotgun (WGS) entry which is preliminary data.</text>
</comment>
<feature type="domain" description="Peptidase S9 prolyl oligopeptidase catalytic" evidence="16">
    <location>
        <begin position="562"/>
        <end position="748"/>
    </location>
</feature>
<dbReference type="Pfam" id="PF00930">
    <property type="entry name" value="DPPIV_N"/>
    <property type="match status" value="1"/>
</dbReference>
<dbReference type="GO" id="GO:0005886">
    <property type="term" value="C:plasma membrane"/>
    <property type="evidence" value="ECO:0007669"/>
    <property type="project" value="TreeGrafter"/>
</dbReference>
<evidence type="ECO:0000256" key="9">
    <source>
        <dbReference type="ARBA" id="ARBA00022801"/>
    </source>
</evidence>
<evidence type="ECO:0000256" key="7">
    <source>
        <dbReference type="ARBA" id="ARBA00022670"/>
    </source>
</evidence>
<dbReference type="Gene3D" id="3.40.50.1820">
    <property type="entry name" value="alpha/beta hydrolase"/>
    <property type="match status" value="1"/>
</dbReference>
<dbReference type="SUPFAM" id="SSF53474">
    <property type="entry name" value="alpha/beta-Hydrolases"/>
    <property type="match status" value="1"/>
</dbReference>
<dbReference type="GO" id="GO:0004177">
    <property type="term" value="F:aminopeptidase activity"/>
    <property type="evidence" value="ECO:0007669"/>
    <property type="project" value="UniProtKB-KW"/>
</dbReference>
<evidence type="ECO:0000313" key="18">
    <source>
        <dbReference type="EMBL" id="KAF2738967.1"/>
    </source>
</evidence>
<comment type="catalytic activity">
    <reaction evidence="1">
        <text>Release of an N-terminal dipeptide, Xaa-Yaa-|-Zaa-, from a polypeptide, preferentially when Yaa is Pro, provided Zaa is neither Pro nor hydroxyproline.</text>
        <dbReference type="EC" id="3.4.14.5"/>
    </reaction>
</comment>
<dbReference type="PANTHER" id="PTHR11731:SF162">
    <property type="entry name" value="DIPEPTIDYL PEPTIDASE 4-RELATED"/>
    <property type="match status" value="1"/>
</dbReference>
<comment type="subcellular location">
    <subcellularLocation>
        <location evidence="2">Secreted</location>
    </subcellularLocation>
</comment>
<accession>A0A9P4R943</accession>
<dbReference type="InterPro" id="IPR050278">
    <property type="entry name" value="Serine_Prot_S9B/DPPIV"/>
</dbReference>
<dbReference type="GO" id="GO:0006508">
    <property type="term" value="P:proteolysis"/>
    <property type="evidence" value="ECO:0007669"/>
    <property type="project" value="UniProtKB-KW"/>
</dbReference>
<feature type="signal peptide" evidence="15">
    <location>
        <begin position="1"/>
        <end position="17"/>
    </location>
</feature>
<dbReference type="GO" id="GO:0005576">
    <property type="term" value="C:extracellular region"/>
    <property type="evidence" value="ECO:0007669"/>
    <property type="project" value="UniProtKB-SubCell"/>
</dbReference>
<evidence type="ECO:0000256" key="2">
    <source>
        <dbReference type="ARBA" id="ARBA00004613"/>
    </source>
</evidence>
<dbReference type="AlphaFoldDB" id="A0A9P4R943"/>
<dbReference type="Pfam" id="PF00326">
    <property type="entry name" value="Peptidase_S9"/>
    <property type="match status" value="1"/>
</dbReference>
<dbReference type="InterPro" id="IPR002471">
    <property type="entry name" value="Pept_S9_AS"/>
</dbReference>
<evidence type="ECO:0000256" key="15">
    <source>
        <dbReference type="SAM" id="SignalP"/>
    </source>
</evidence>
<dbReference type="Gene3D" id="2.140.10.30">
    <property type="entry name" value="Dipeptidylpeptidase IV, N-terminal domain"/>
    <property type="match status" value="1"/>
</dbReference>
<dbReference type="PANTHER" id="PTHR11731">
    <property type="entry name" value="PROTEASE FAMILY S9B,C DIPEPTIDYL-PEPTIDASE IV-RELATED"/>
    <property type="match status" value="1"/>
</dbReference>
<proteinExistence type="inferred from homology"/>
<evidence type="ECO:0000259" key="17">
    <source>
        <dbReference type="Pfam" id="PF00930"/>
    </source>
</evidence>
<evidence type="ECO:0000256" key="14">
    <source>
        <dbReference type="ARBA" id="ARBA00037607"/>
    </source>
</evidence>
<dbReference type="InterPro" id="IPR002469">
    <property type="entry name" value="Peptidase_S9B_N"/>
</dbReference>
<sequence length="781" mass="87684">MRSLALLLAVGVARVAAVDPPRSPHQPLGNGTKLLTFNETTGSPGALVPSSRALNWVSTGEDGDYIFVNDDGSFVFENIATKQQTTFLSADKVPADYWDYFISPDATRILWAVNYTKQYRHSYFADYLVQNVDSGEVQPLVSGSTGDIQYAEWSPASSSQIAFVQGNNLFIWNDGDVSQITTNGGPDMFNAVPDWVYEEEIFGDRFTLWYSPDGKYIAYLSFNETGVETFRVPYYMDGQDVAPSYPRELELRYPKVGTKNPTVAFNLLDVDAKESTSLAIDAFPEDDLVIGEVAWVTEEHGKVLYRAFNRVQDQEKVVLVDVSAASSAVVRERDGSDGWIDDWIAVRYLGAIGNSSHNGSTEYYLDLSDESGWNHIYLFPVGKGEKIALTSGEWEVLSVLKVDAKRGLVYYISTEHHSTESHLYSVSFQTLKKTALVDDTVPAVWTASFSSGGGYYVKSYRGPDVPYQELYAVNSTNPIRTIVDNKELWDRLQEYKLPNITYHDLKHPSGVTLDAMLRLPPNFDPSKKYPVLLIPYGGPGAKEVTKAFNPLNFKAYITSDPELEYITFTVDNRGTGQKGRAFRALVTSNLGDLEAQDQVWAAKELAKNAWVDSDHIGIWGWSYGGYLSSKVLELADPAISLGLITAPVSDWRFYDSIYTERYMKTTQLNPEGYNKSRVHDTAGFKKVSGGFLIQHGTGDDNVHFQNAAALTDLLMGDRVTPEKMHVQWFTDSDHGIRYNNDGNFLYQQLSKKLFEEKNRETDTKGAHQWSKRRERAFRWEA</sequence>